<dbReference type="InterPro" id="IPR018709">
    <property type="entry name" value="CoA_activase_DUF2229"/>
</dbReference>
<dbReference type="AlphaFoldDB" id="W1Y1Y3"/>
<gene>
    <name evidence="2" type="ORF">Q604_UNBC09318G0001</name>
</gene>
<evidence type="ECO:0000313" key="2">
    <source>
        <dbReference type="EMBL" id="ETJ36421.1"/>
    </source>
</evidence>
<comment type="caution">
    <text evidence="2">The sequence shown here is derived from an EMBL/GenBank/DDBJ whole genome shotgun (WGS) entry which is preliminary data.</text>
</comment>
<sequence length="102" mass="11210">FHAPFLPLADKKSLVPALVKALDFLNLKKKDIAKAVDLAWEEQENCKASYRETTKKTVSRLVAEQIPTIVLAGRPYHLDSGINHGIPELITSLGMAVLTEDG</sequence>
<feature type="non-terminal residue" evidence="2">
    <location>
        <position position="102"/>
    </location>
</feature>
<dbReference type="EMBL" id="AZMM01009318">
    <property type="protein sequence ID" value="ETJ36421.1"/>
    <property type="molecule type" value="Genomic_DNA"/>
</dbReference>
<proteinExistence type="predicted"/>
<accession>W1Y1Y3</accession>
<dbReference type="PANTHER" id="PTHR32329">
    <property type="entry name" value="BIFUNCTIONAL PROTEIN [INCLUDES 2-HYDROXYACYL-COA DEHYDRATASE (N-TER) AND ITS ACTIVATOR DOMAIN (C_TERM)-RELATED"/>
    <property type="match status" value="1"/>
</dbReference>
<protein>
    <submittedName>
        <fullName evidence="2">CoA-substrate-specific enzyme activase protein</fullName>
    </submittedName>
</protein>
<dbReference type="PANTHER" id="PTHR32329:SF4">
    <property type="entry name" value="ACTIVATOR OF 2-HYDROXYACYL-COA DEHYDRATASE"/>
    <property type="match status" value="1"/>
</dbReference>
<evidence type="ECO:0000259" key="1">
    <source>
        <dbReference type="Pfam" id="PF09989"/>
    </source>
</evidence>
<organism evidence="2">
    <name type="scientific">human gut metagenome</name>
    <dbReference type="NCBI Taxonomy" id="408170"/>
    <lineage>
        <taxon>unclassified sequences</taxon>
        <taxon>metagenomes</taxon>
        <taxon>organismal metagenomes</taxon>
    </lineage>
</organism>
<dbReference type="Pfam" id="PF09989">
    <property type="entry name" value="DUF2229"/>
    <property type="match status" value="1"/>
</dbReference>
<name>W1Y1Y3_9ZZZZ</name>
<feature type="non-terminal residue" evidence="2">
    <location>
        <position position="1"/>
    </location>
</feature>
<dbReference type="InterPro" id="IPR051805">
    <property type="entry name" value="Dehydratase_Activator_Redct"/>
</dbReference>
<reference evidence="2" key="1">
    <citation type="submission" date="2013-12" db="EMBL/GenBank/DDBJ databases">
        <title>A Varibaculum cambriense genome reconstructed from a premature infant gut community with otherwise low bacterial novelty that shifts toward anaerobic metabolism during the third week of life.</title>
        <authorList>
            <person name="Brown C.T."/>
            <person name="Sharon I."/>
            <person name="Thomas B.C."/>
            <person name="Castelle C.J."/>
            <person name="Morowitz M.J."/>
            <person name="Banfield J.F."/>
        </authorList>
    </citation>
    <scope>NUCLEOTIDE SEQUENCE</scope>
</reference>
<feature type="domain" description="DUF2229" evidence="1">
    <location>
        <begin position="2"/>
        <end position="101"/>
    </location>
</feature>